<dbReference type="InterPro" id="IPR018520">
    <property type="entry name" value="UPP_synth-like_CS"/>
</dbReference>
<dbReference type="OMA" id="KIEVNCL"/>
<name>G8YNE2_PICSO</name>
<evidence type="ECO:0000313" key="5">
    <source>
        <dbReference type="EMBL" id="CCE79460.1"/>
    </source>
</evidence>
<keyword evidence="3" id="KW-0472">Membrane</keyword>
<dbReference type="EC" id="2.5.1.-" evidence="3"/>
<sequence>MAGQGKNNLVSLNGILGLISSFPLITYILEFFKDLVINMMKTAPVPKHIALIMDGNRRYAKSKKLALSEGHSAGADSLIQVLNTCYKLGVAHVTIYAFSIENFNRSQEEVETLFGLLRNRLSLLADNEDSYARINKIKVRIVGNKSLIPEDILHDLEAIEAKTNNLESYRVLNVCFPYTSRDDIAHSVRTISYKVANNIIRSSDVTLETLNENMYMGADTPPLDILVRTSGHTRLSDFMLWQANDKCVIEFVDVLWPDFKFLNIVSVILKWSYYKTLEMEEAYHTTSRKKEKKVPSPEIYANLPPPPPLASVTQS</sequence>
<dbReference type="AlphaFoldDB" id="G8YNE2"/>
<dbReference type="HAMAP" id="MF_01139">
    <property type="entry name" value="ISPT"/>
    <property type="match status" value="1"/>
</dbReference>
<dbReference type="eggNOG" id="KOG1602">
    <property type="taxonomic scope" value="Eukaryota"/>
</dbReference>
<dbReference type="GO" id="GO:0045547">
    <property type="term" value="F:ditrans,polycis-polyprenyl diphosphate synthase [(2E,6E)-farnesyl diphosphate specific] activity"/>
    <property type="evidence" value="ECO:0007669"/>
    <property type="project" value="TreeGrafter"/>
</dbReference>
<keyword evidence="1 3" id="KW-0808">Transferase</keyword>
<feature type="region of interest" description="Disordered" evidence="4">
    <location>
        <begin position="285"/>
        <end position="315"/>
    </location>
</feature>
<dbReference type="SUPFAM" id="SSF64005">
    <property type="entry name" value="Undecaprenyl diphosphate synthase"/>
    <property type="match status" value="1"/>
</dbReference>
<dbReference type="GO" id="GO:0005811">
    <property type="term" value="C:lipid droplet"/>
    <property type="evidence" value="ECO:0007669"/>
    <property type="project" value="TreeGrafter"/>
</dbReference>
<dbReference type="GO" id="GO:0016020">
    <property type="term" value="C:membrane"/>
    <property type="evidence" value="ECO:0007669"/>
    <property type="project" value="TreeGrafter"/>
</dbReference>
<keyword evidence="3" id="KW-1133">Transmembrane helix</keyword>
<dbReference type="InParanoid" id="G8YNE2"/>
<proteinExistence type="inferred from homology"/>
<evidence type="ECO:0000313" key="6">
    <source>
        <dbReference type="Proteomes" id="UP000005222"/>
    </source>
</evidence>
<dbReference type="FunCoup" id="G8YNE2">
    <property type="interactions" value="61"/>
</dbReference>
<dbReference type="PANTHER" id="PTHR10291:SF2">
    <property type="entry name" value="DEHYDRODOLICHYL DIPHOSPHATE SYNTHASE COMPLEX SUBUNIT SRT1"/>
    <property type="match status" value="1"/>
</dbReference>
<comment type="similarity">
    <text evidence="3">Belongs to the UPP synthase family.</text>
</comment>
<dbReference type="CDD" id="cd00475">
    <property type="entry name" value="Cis_IPPS"/>
    <property type="match status" value="1"/>
</dbReference>
<dbReference type="InterPro" id="IPR001441">
    <property type="entry name" value="UPP_synth-like"/>
</dbReference>
<dbReference type="PANTHER" id="PTHR10291">
    <property type="entry name" value="DEHYDRODOLICHYL DIPHOSPHATE SYNTHASE FAMILY MEMBER"/>
    <property type="match status" value="1"/>
</dbReference>
<protein>
    <recommendedName>
        <fullName evidence="3">Alkyl transferase</fullName>
        <ecNumber evidence="3">2.5.1.-</ecNumber>
    </recommendedName>
</protein>
<dbReference type="EMBL" id="FO082055">
    <property type="protein sequence ID" value="CCE79460.1"/>
    <property type="molecule type" value="Genomic_DNA"/>
</dbReference>
<keyword evidence="2" id="KW-0460">Magnesium</keyword>
<evidence type="ECO:0000256" key="2">
    <source>
        <dbReference type="ARBA" id="ARBA00022842"/>
    </source>
</evidence>
<dbReference type="STRING" id="559304.G8YNE2"/>
<evidence type="ECO:0000256" key="1">
    <source>
        <dbReference type="ARBA" id="ARBA00022679"/>
    </source>
</evidence>
<organism evidence="5 6">
    <name type="scientific">Pichia sorbitophila (strain ATCC MYA-4447 / BCRC 22081 / CBS 7064 / NBRC 10061 / NRRL Y-12695)</name>
    <name type="common">Hybrid yeast</name>
    <dbReference type="NCBI Taxonomy" id="559304"/>
    <lineage>
        <taxon>Eukaryota</taxon>
        <taxon>Fungi</taxon>
        <taxon>Dikarya</taxon>
        <taxon>Ascomycota</taxon>
        <taxon>Saccharomycotina</taxon>
        <taxon>Pichiomycetes</taxon>
        <taxon>Debaryomycetaceae</taxon>
        <taxon>Millerozyma</taxon>
    </lineage>
</organism>
<dbReference type="FunFam" id="3.40.1180.10:FF:000005">
    <property type="entry name" value="Alkyl transferase"/>
    <property type="match status" value="1"/>
</dbReference>
<accession>G8YNE2</accession>
<dbReference type="NCBIfam" id="TIGR00055">
    <property type="entry name" value="uppS"/>
    <property type="match status" value="1"/>
</dbReference>
<feature type="transmembrane region" description="Helical" evidence="3">
    <location>
        <begin position="12"/>
        <end position="32"/>
    </location>
</feature>
<keyword evidence="6" id="KW-1185">Reference proteome</keyword>
<dbReference type="GO" id="GO:0016094">
    <property type="term" value="P:polyprenol biosynthetic process"/>
    <property type="evidence" value="ECO:0007669"/>
    <property type="project" value="TreeGrafter"/>
</dbReference>
<reference evidence="5 6" key="1">
    <citation type="journal article" date="2012" name="G3 (Bethesda)">
        <title>Pichia sorbitophila, an interspecies yeast hybrid reveals early steps of genome resolution following polyploidization.</title>
        <authorList>
            <person name="Leh Louis V."/>
            <person name="Despons L."/>
            <person name="Friedrich A."/>
            <person name="Martin T."/>
            <person name="Durrens P."/>
            <person name="Casaregola S."/>
            <person name="Neuveglise C."/>
            <person name="Fairhead C."/>
            <person name="Marck C."/>
            <person name="Cruz J.A."/>
            <person name="Straub M.L."/>
            <person name="Kugler V."/>
            <person name="Sacerdot C."/>
            <person name="Uzunov Z."/>
            <person name="Thierry A."/>
            <person name="Weiss S."/>
            <person name="Bleykasten C."/>
            <person name="De Montigny J."/>
            <person name="Jacques N."/>
            <person name="Jung P."/>
            <person name="Lemaire M."/>
            <person name="Mallet S."/>
            <person name="Morel G."/>
            <person name="Richard G.F."/>
            <person name="Sarkar A."/>
            <person name="Savel G."/>
            <person name="Schacherer J."/>
            <person name="Seret M.L."/>
            <person name="Talla E."/>
            <person name="Samson G."/>
            <person name="Jubin C."/>
            <person name="Poulain J."/>
            <person name="Vacherie B."/>
            <person name="Barbe V."/>
            <person name="Pelletier E."/>
            <person name="Sherman D.J."/>
            <person name="Westhof E."/>
            <person name="Weissenbach J."/>
            <person name="Baret P.V."/>
            <person name="Wincker P."/>
            <person name="Gaillardin C."/>
            <person name="Dujon B."/>
            <person name="Souciet J.L."/>
        </authorList>
    </citation>
    <scope>NUCLEOTIDE SEQUENCE [LARGE SCALE GENOMIC DNA]</scope>
    <source>
        <strain evidence="6">ATCC MYA-4447 / BCRC 22081 / CBS 7064 / NBRC 10061 / NRRL Y-12695</strain>
    </source>
</reference>
<evidence type="ECO:0000256" key="4">
    <source>
        <dbReference type="SAM" id="MobiDB-lite"/>
    </source>
</evidence>
<dbReference type="Pfam" id="PF01255">
    <property type="entry name" value="Prenyltransf"/>
    <property type="match status" value="1"/>
</dbReference>
<gene>
    <name evidence="5" type="primary">Piso0_001525</name>
    <name evidence="5" type="ORF">GNLVRS01_PISO0E06978g</name>
</gene>
<keyword evidence="3" id="KW-0812">Transmembrane</keyword>
<dbReference type="HOGENOM" id="CLU_038505_0_0_1"/>
<dbReference type="PROSITE" id="PS01066">
    <property type="entry name" value="UPP_SYNTHASE"/>
    <property type="match status" value="1"/>
</dbReference>
<dbReference type="OrthoDB" id="4173905at2759"/>
<dbReference type="Gene3D" id="3.40.1180.10">
    <property type="entry name" value="Decaprenyl diphosphate synthase-like"/>
    <property type="match status" value="1"/>
</dbReference>
<dbReference type="InterPro" id="IPR036424">
    <property type="entry name" value="UPP_synth-like_sf"/>
</dbReference>
<dbReference type="GO" id="GO:0005783">
    <property type="term" value="C:endoplasmic reticulum"/>
    <property type="evidence" value="ECO:0007669"/>
    <property type="project" value="TreeGrafter"/>
</dbReference>
<dbReference type="Proteomes" id="UP000005222">
    <property type="component" value="Chromosome E"/>
</dbReference>
<dbReference type="GO" id="GO:1904423">
    <property type="term" value="C:dehydrodolichyl diphosphate synthase complex"/>
    <property type="evidence" value="ECO:0007669"/>
    <property type="project" value="TreeGrafter"/>
</dbReference>
<evidence type="ECO:0000256" key="3">
    <source>
        <dbReference type="RuleBase" id="RU363018"/>
    </source>
</evidence>